<sequence length="433" mass="49968">MIPIEVIDQANKIIDLQDHLLNFSHESLLPLKKYFSDSDFLSNAKEINLLLDIILIFSEIRPKLIPYYCELLIFLNSTNSSIKSILLEKFFKASNCDESIFLNANNFYFLRQMMMTDFYSPEEIVARIELYSKDHSPEHFYSSTIFCYFARELKELNSELYFSLFELFTKEMELITAPGCLHSIYMNYDSLSANDFEIYHKLFEQKSYIETDSIDEFQKTVSDVNHRIHPSIFGLPPILQNMPTLIQCTAFYGSLKIFKFLLLNEADLSMKDGVSRTLVHFAVAGGNLEIVHILDQYEQDFEGSLHVAAKFHQYEIFTWLVENRQMDIHDGFVLSQASIKANLQEMLFLFENDVDPNLTDESGWTPLHYASRDNVICSIKLLLSHAKIDPNLDNNGNTTALDNAVINGRYEAVEFLISSEKVDINKQTKDGVS</sequence>
<dbReference type="PANTHER" id="PTHR24159">
    <property type="match status" value="1"/>
</dbReference>
<accession>A0ABR2HML1</accession>
<dbReference type="SUPFAM" id="SSF48403">
    <property type="entry name" value="Ankyrin repeat"/>
    <property type="match status" value="1"/>
</dbReference>
<gene>
    <name evidence="1" type="ORF">M9Y10_018511</name>
</gene>
<dbReference type="PANTHER" id="PTHR24159:SF5">
    <property type="entry name" value="ANK_REP_REGION DOMAIN-CONTAINING PROTEIN"/>
    <property type="match status" value="1"/>
</dbReference>
<evidence type="ECO:0000313" key="1">
    <source>
        <dbReference type="EMBL" id="KAK8849920.1"/>
    </source>
</evidence>
<comment type="caution">
    <text evidence="1">The sequence shown here is derived from an EMBL/GenBank/DDBJ whole genome shotgun (WGS) entry which is preliminary data.</text>
</comment>
<dbReference type="InterPro" id="IPR036770">
    <property type="entry name" value="Ankyrin_rpt-contain_sf"/>
</dbReference>
<evidence type="ECO:0008006" key="3">
    <source>
        <dbReference type="Google" id="ProtNLM"/>
    </source>
</evidence>
<reference evidence="1 2" key="1">
    <citation type="submission" date="2024-04" db="EMBL/GenBank/DDBJ databases">
        <title>Tritrichomonas musculus Genome.</title>
        <authorList>
            <person name="Alves-Ferreira E."/>
            <person name="Grigg M."/>
            <person name="Lorenzi H."/>
            <person name="Galac M."/>
        </authorList>
    </citation>
    <scope>NUCLEOTIDE SEQUENCE [LARGE SCALE GENOMIC DNA]</scope>
    <source>
        <strain evidence="1 2">EAF2021</strain>
    </source>
</reference>
<dbReference type="Pfam" id="PF12796">
    <property type="entry name" value="Ank_2"/>
    <property type="match status" value="2"/>
</dbReference>
<dbReference type="EMBL" id="JAPFFF010000025">
    <property type="protein sequence ID" value="KAK8849920.1"/>
    <property type="molecule type" value="Genomic_DNA"/>
</dbReference>
<proteinExistence type="predicted"/>
<evidence type="ECO:0000313" key="2">
    <source>
        <dbReference type="Proteomes" id="UP001470230"/>
    </source>
</evidence>
<dbReference type="SMART" id="SM00248">
    <property type="entry name" value="ANK"/>
    <property type="match status" value="4"/>
</dbReference>
<protein>
    <recommendedName>
        <fullName evidence="3">DUF3447 domain-containing protein</fullName>
    </recommendedName>
</protein>
<dbReference type="Gene3D" id="1.25.40.20">
    <property type="entry name" value="Ankyrin repeat-containing domain"/>
    <property type="match status" value="1"/>
</dbReference>
<dbReference type="Proteomes" id="UP001470230">
    <property type="component" value="Unassembled WGS sequence"/>
</dbReference>
<keyword evidence="2" id="KW-1185">Reference proteome</keyword>
<dbReference type="InterPro" id="IPR002110">
    <property type="entry name" value="Ankyrin_rpt"/>
</dbReference>
<name>A0ABR2HML1_9EUKA</name>
<organism evidence="1 2">
    <name type="scientific">Tritrichomonas musculus</name>
    <dbReference type="NCBI Taxonomy" id="1915356"/>
    <lineage>
        <taxon>Eukaryota</taxon>
        <taxon>Metamonada</taxon>
        <taxon>Parabasalia</taxon>
        <taxon>Tritrichomonadida</taxon>
        <taxon>Tritrichomonadidae</taxon>
        <taxon>Tritrichomonas</taxon>
    </lineage>
</organism>